<evidence type="ECO:0000256" key="2">
    <source>
        <dbReference type="SAM" id="SignalP"/>
    </source>
</evidence>
<dbReference type="AlphaFoldDB" id="A0A7R9U859"/>
<accession>A0A7R9U859</accession>
<gene>
    <name evidence="4" type="ORF">PPYR1160_LOCUS5975</name>
</gene>
<feature type="domain" description="DUF1995" evidence="3">
    <location>
        <begin position="56"/>
        <end position="330"/>
    </location>
</feature>
<feature type="compositionally biased region" description="Acidic residues" evidence="1">
    <location>
        <begin position="173"/>
        <end position="183"/>
    </location>
</feature>
<feature type="chain" id="PRO_5030755909" description="DUF1995 domain-containing protein" evidence="2">
    <location>
        <begin position="26"/>
        <end position="361"/>
    </location>
</feature>
<dbReference type="InterPro" id="IPR018962">
    <property type="entry name" value="DUF1995"/>
</dbReference>
<evidence type="ECO:0000259" key="3">
    <source>
        <dbReference type="Pfam" id="PF09353"/>
    </source>
</evidence>
<dbReference type="EMBL" id="HBEA01007780">
    <property type="protein sequence ID" value="CAD8256483.1"/>
    <property type="molecule type" value="Transcribed_RNA"/>
</dbReference>
<dbReference type="PANTHER" id="PTHR35509:SF1">
    <property type="entry name" value="DOMAIN PROTEIN, PUTATIVE (DUF1995)-RELATED"/>
    <property type="match status" value="1"/>
</dbReference>
<evidence type="ECO:0000313" key="4">
    <source>
        <dbReference type="EMBL" id="CAD8256483.1"/>
    </source>
</evidence>
<feature type="region of interest" description="Disordered" evidence="1">
    <location>
        <begin position="165"/>
        <end position="186"/>
    </location>
</feature>
<protein>
    <recommendedName>
        <fullName evidence="3">DUF1995 domain-containing protein</fullName>
    </recommendedName>
</protein>
<keyword evidence="2" id="KW-0732">Signal</keyword>
<organism evidence="4">
    <name type="scientific">Pinguiococcus pyrenoidosus</name>
    <dbReference type="NCBI Taxonomy" id="172671"/>
    <lineage>
        <taxon>Eukaryota</taxon>
        <taxon>Sar</taxon>
        <taxon>Stramenopiles</taxon>
        <taxon>Ochrophyta</taxon>
        <taxon>Pinguiophyceae</taxon>
        <taxon>Pinguiochrysidales</taxon>
        <taxon>Pinguiochrysidaceae</taxon>
        <taxon>Pinguiococcus</taxon>
    </lineage>
</organism>
<feature type="signal peptide" evidence="2">
    <location>
        <begin position="1"/>
        <end position="25"/>
    </location>
</feature>
<name>A0A7R9U859_9STRA</name>
<sequence>MPKAFGRKMRLRLLGSLCLLWSAEAFSLAPRMPRRSWRLRESSLDTEAGASRTELPDSFEDALEEMVESTVSAFQSGVSCMTIEFDSSGGDATYTTLKNSVPLAQGLLVGLVNGLGIMPPPEALAEVNDEEEEKPAPTFDQTVAIYFPDEGAAALARQEWKLVKSKKKKKPADDDEEEEEEDTTPLVPQNVRVKGLPRVVGEELVGPPPIKSSDAALVLLCPRAEDLSAIEKIYQAAQGAATPVVMINPNLIDMGTTGFGYAGRLVRERLIDNFTIVYQLRTTDWGCLTRRFGFPFSAWVIDDSPEGQAAGGYRLLVSRGSRISGTEVEELLAEEEQQSDGEAGGNPFKGLGKFISDFGKL</sequence>
<reference evidence="4" key="1">
    <citation type="submission" date="2021-01" db="EMBL/GenBank/DDBJ databases">
        <authorList>
            <person name="Corre E."/>
            <person name="Pelletier E."/>
            <person name="Niang G."/>
            <person name="Scheremetjew M."/>
            <person name="Finn R."/>
            <person name="Kale V."/>
            <person name="Holt S."/>
            <person name="Cochrane G."/>
            <person name="Meng A."/>
            <person name="Brown T."/>
            <person name="Cohen L."/>
        </authorList>
    </citation>
    <scope>NUCLEOTIDE SEQUENCE</scope>
    <source>
        <strain evidence="4">CCMP2078</strain>
    </source>
</reference>
<dbReference type="InterPro" id="IPR053021">
    <property type="entry name" value="Chloroplast_ADK"/>
</dbReference>
<proteinExistence type="predicted"/>
<dbReference type="PANTHER" id="PTHR35509">
    <property type="entry name" value="DOMAIN PROTEIN, PUTATIVE (DUF1995)-RELATED"/>
    <property type="match status" value="1"/>
</dbReference>
<evidence type="ECO:0000256" key="1">
    <source>
        <dbReference type="SAM" id="MobiDB-lite"/>
    </source>
</evidence>
<dbReference type="Pfam" id="PF09353">
    <property type="entry name" value="DUF1995"/>
    <property type="match status" value="1"/>
</dbReference>